<sequence length="125" mass="14218">MCWTVDQMTDQIMLETDHNGDGIMQLDELMHQLTTSWGMTDNGISYHDFIAMWVARYHDTHSTAHDFVVNLDLNKNHLIESSDINGHVGNYDTNPHDGQIQKVEFNAFLHAVHPDPHNNGGHGCH</sequence>
<evidence type="ECO:0000313" key="3">
    <source>
        <dbReference type="Proteomes" id="UP000828390"/>
    </source>
</evidence>
<proteinExistence type="predicted"/>
<dbReference type="SUPFAM" id="SSF47473">
    <property type="entry name" value="EF-hand"/>
    <property type="match status" value="1"/>
</dbReference>
<keyword evidence="1" id="KW-0106">Calcium</keyword>
<dbReference type="EMBL" id="JAIWYP010000013">
    <property type="protein sequence ID" value="KAH3715901.1"/>
    <property type="molecule type" value="Genomic_DNA"/>
</dbReference>
<keyword evidence="3" id="KW-1185">Reference proteome</keyword>
<dbReference type="PROSITE" id="PS00018">
    <property type="entry name" value="EF_HAND_1"/>
    <property type="match status" value="1"/>
</dbReference>
<evidence type="ECO:0000313" key="2">
    <source>
        <dbReference type="EMBL" id="KAH3715901.1"/>
    </source>
</evidence>
<reference evidence="2" key="1">
    <citation type="journal article" date="2019" name="bioRxiv">
        <title>The Genome of the Zebra Mussel, Dreissena polymorpha: A Resource for Invasive Species Research.</title>
        <authorList>
            <person name="McCartney M.A."/>
            <person name="Auch B."/>
            <person name="Kono T."/>
            <person name="Mallez S."/>
            <person name="Zhang Y."/>
            <person name="Obille A."/>
            <person name="Becker A."/>
            <person name="Abrahante J.E."/>
            <person name="Garbe J."/>
            <person name="Badalamenti J.P."/>
            <person name="Herman A."/>
            <person name="Mangelson H."/>
            <person name="Liachko I."/>
            <person name="Sullivan S."/>
            <person name="Sone E.D."/>
            <person name="Koren S."/>
            <person name="Silverstein K.A.T."/>
            <person name="Beckman K.B."/>
            <person name="Gohl D.M."/>
        </authorList>
    </citation>
    <scope>NUCLEOTIDE SEQUENCE</scope>
    <source>
        <strain evidence="2">Duluth1</strain>
        <tissue evidence="2">Whole animal</tissue>
    </source>
</reference>
<accession>A0A9D4C227</accession>
<evidence type="ECO:0000256" key="1">
    <source>
        <dbReference type="ARBA" id="ARBA00022837"/>
    </source>
</evidence>
<gene>
    <name evidence="2" type="ORF">DPMN_058616</name>
</gene>
<dbReference type="Proteomes" id="UP000828390">
    <property type="component" value="Unassembled WGS sequence"/>
</dbReference>
<dbReference type="AlphaFoldDB" id="A0A9D4C227"/>
<protein>
    <recommendedName>
        <fullName evidence="4">EF-hand domain-containing protein</fullName>
    </recommendedName>
</protein>
<reference evidence="2" key="2">
    <citation type="submission" date="2020-11" db="EMBL/GenBank/DDBJ databases">
        <authorList>
            <person name="McCartney M.A."/>
            <person name="Auch B."/>
            <person name="Kono T."/>
            <person name="Mallez S."/>
            <person name="Becker A."/>
            <person name="Gohl D.M."/>
            <person name="Silverstein K.A.T."/>
            <person name="Koren S."/>
            <person name="Bechman K.B."/>
            <person name="Herman A."/>
            <person name="Abrahante J.E."/>
            <person name="Garbe J."/>
        </authorList>
    </citation>
    <scope>NUCLEOTIDE SEQUENCE</scope>
    <source>
        <strain evidence="2">Duluth1</strain>
        <tissue evidence="2">Whole animal</tissue>
    </source>
</reference>
<comment type="caution">
    <text evidence="2">The sequence shown here is derived from an EMBL/GenBank/DDBJ whole genome shotgun (WGS) entry which is preliminary data.</text>
</comment>
<dbReference type="InterPro" id="IPR011992">
    <property type="entry name" value="EF-hand-dom_pair"/>
</dbReference>
<name>A0A9D4C227_DREPO</name>
<evidence type="ECO:0008006" key="4">
    <source>
        <dbReference type="Google" id="ProtNLM"/>
    </source>
</evidence>
<organism evidence="2 3">
    <name type="scientific">Dreissena polymorpha</name>
    <name type="common">Zebra mussel</name>
    <name type="synonym">Mytilus polymorpha</name>
    <dbReference type="NCBI Taxonomy" id="45954"/>
    <lineage>
        <taxon>Eukaryota</taxon>
        <taxon>Metazoa</taxon>
        <taxon>Spiralia</taxon>
        <taxon>Lophotrochozoa</taxon>
        <taxon>Mollusca</taxon>
        <taxon>Bivalvia</taxon>
        <taxon>Autobranchia</taxon>
        <taxon>Heteroconchia</taxon>
        <taxon>Euheterodonta</taxon>
        <taxon>Imparidentia</taxon>
        <taxon>Neoheterodontei</taxon>
        <taxon>Myida</taxon>
        <taxon>Dreissenoidea</taxon>
        <taxon>Dreissenidae</taxon>
        <taxon>Dreissena</taxon>
    </lineage>
</organism>
<dbReference type="InterPro" id="IPR018247">
    <property type="entry name" value="EF_Hand_1_Ca_BS"/>
</dbReference>